<feature type="coiled-coil region" evidence="3">
    <location>
        <begin position="53"/>
        <end position="84"/>
    </location>
</feature>
<organism evidence="5 6">
    <name type="scientific">Winogradskyella marincola</name>
    <dbReference type="NCBI Taxonomy" id="3037795"/>
    <lineage>
        <taxon>Bacteria</taxon>
        <taxon>Pseudomonadati</taxon>
        <taxon>Bacteroidota</taxon>
        <taxon>Flavobacteriia</taxon>
        <taxon>Flavobacteriales</taxon>
        <taxon>Flavobacteriaceae</taxon>
        <taxon>Winogradskyella</taxon>
    </lineage>
</organism>
<dbReference type="PANTHER" id="PTHR35089">
    <property type="entry name" value="CHAPERONE PROTEIN SKP"/>
    <property type="match status" value="1"/>
</dbReference>
<sequence length="166" mass="18730">MKHFKSLLFAAVLFIGATTFTSAQSKVAHIDTQKLIEAMPDYISAQAEIDKLKATYQAELQDQLTELNNKIKQYESEAGSQTAEENLRRKQEVTKIDQSITLYQQNQYQDMQKKNEALMKPIIADAKKAIQEVAKAQGYEYVLDSAMLLVSDGKDLMADVKAHLKI</sequence>
<dbReference type="SMART" id="SM00935">
    <property type="entry name" value="OmpH"/>
    <property type="match status" value="1"/>
</dbReference>
<dbReference type="InterPro" id="IPR005632">
    <property type="entry name" value="Chaperone_Skp"/>
</dbReference>
<feature type="signal peptide" evidence="4">
    <location>
        <begin position="1"/>
        <end position="23"/>
    </location>
</feature>
<evidence type="ECO:0000256" key="4">
    <source>
        <dbReference type="SAM" id="SignalP"/>
    </source>
</evidence>
<evidence type="ECO:0000256" key="1">
    <source>
        <dbReference type="ARBA" id="ARBA00009091"/>
    </source>
</evidence>
<comment type="caution">
    <text evidence="5">The sequence shown here is derived from an EMBL/GenBank/DDBJ whole genome shotgun (WGS) entry which is preliminary data.</text>
</comment>
<dbReference type="Gene3D" id="3.30.910.20">
    <property type="entry name" value="Skp domain"/>
    <property type="match status" value="1"/>
</dbReference>
<dbReference type="SUPFAM" id="SSF111384">
    <property type="entry name" value="OmpH-like"/>
    <property type="match status" value="1"/>
</dbReference>
<protein>
    <submittedName>
        <fullName evidence="5">OmpH family outer membrane protein</fullName>
    </submittedName>
</protein>
<dbReference type="Proteomes" id="UP001529085">
    <property type="component" value="Unassembled WGS sequence"/>
</dbReference>
<proteinExistence type="inferred from homology"/>
<evidence type="ECO:0000256" key="3">
    <source>
        <dbReference type="SAM" id="Coils"/>
    </source>
</evidence>
<dbReference type="InterPro" id="IPR024930">
    <property type="entry name" value="Skp_dom_sf"/>
</dbReference>
<feature type="chain" id="PRO_5047334419" evidence="4">
    <location>
        <begin position="24"/>
        <end position="166"/>
    </location>
</feature>
<dbReference type="PANTHER" id="PTHR35089:SF1">
    <property type="entry name" value="CHAPERONE PROTEIN SKP"/>
    <property type="match status" value="1"/>
</dbReference>
<comment type="similarity">
    <text evidence="1">Belongs to the Skp family.</text>
</comment>
<keyword evidence="2 4" id="KW-0732">Signal</keyword>
<gene>
    <name evidence="5" type="ORF">P7122_13140</name>
</gene>
<dbReference type="EMBL" id="JARSBN010000007">
    <property type="protein sequence ID" value="MDG4716824.1"/>
    <property type="molecule type" value="Genomic_DNA"/>
</dbReference>
<name>A0ABT6G451_9FLAO</name>
<keyword evidence="3" id="KW-0175">Coiled coil</keyword>
<keyword evidence="6" id="KW-1185">Reference proteome</keyword>
<reference evidence="5 6" key="1">
    <citation type="submission" date="2023-03" db="EMBL/GenBank/DDBJ databases">
        <title>Strain YYF002 represents a novel species in the genus Winogradskyella isolated from seawater.</title>
        <authorList>
            <person name="Fu Z.-Y."/>
        </authorList>
    </citation>
    <scope>NUCLEOTIDE SEQUENCE [LARGE SCALE GENOMIC DNA]</scope>
    <source>
        <strain evidence="5 6">YYF002</strain>
    </source>
</reference>
<evidence type="ECO:0000313" key="5">
    <source>
        <dbReference type="EMBL" id="MDG4716824.1"/>
    </source>
</evidence>
<dbReference type="RefSeq" id="WP_278006262.1">
    <property type="nucleotide sequence ID" value="NZ_JARSBN010000007.1"/>
</dbReference>
<accession>A0ABT6G451</accession>
<evidence type="ECO:0000256" key="2">
    <source>
        <dbReference type="ARBA" id="ARBA00022729"/>
    </source>
</evidence>
<evidence type="ECO:0000313" key="6">
    <source>
        <dbReference type="Proteomes" id="UP001529085"/>
    </source>
</evidence>
<dbReference type="Pfam" id="PF03938">
    <property type="entry name" value="OmpH"/>
    <property type="match status" value="1"/>
</dbReference>